<name>D3VLC8_XENNA</name>
<organism evidence="2 3">
    <name type="scientific">Xenorhabdus nematophila (strain ATCC 19061 / DSM 3370 / CCUG 14189 / LMG 1036 / NCIMB 9965 / AN6)</name>
    <dbReference type="NCBI Taxonomy" id="406817"/>
    <lineage>
        <taxon>Bacteria</taxon>
        <taxon>Pseudomonadati</taxon>
        <taxon>Pseudomonadota</taxon>
        <taxon>Gammaproteobacteria</taxon>
        <taxon>Enterobacterales</taxon>
        <taxon>Morganellaceae</taxon>
        <taxon>Xenorhabdus</taxon>
    </lineage>
</organism>
<dbReference type="Proteomes" id="UP000008075">
    <property type="component" value="Chromosome"/>
</dbReference>
<reference evidence="2 3" key="1">
    <citation type="journal article" date="2011" name="PLoS ONE">
        <title>The entomopathogenic bacterial endosymbionts xenorhabdus and photorhabdus: convergent lifestyles from divergent genomes.</title>
        <authorList>
            <person name="Chaston J.M."/>
            <person name="Suen G."/>
            <person name="Tucker S.L."/>
            <person name="Andersen A.W."/>
            <person name="Bhasin A."/>
            <person name="Bode E."/>
            <person name="Bode H.B."/>
            <person name="Brachmann A.O."/>
            <person name="Cowles C.E."/>
            <person name="Cowles K.N."/>
            <person name="Darby C."/>
            <person name="de Leon L."/>
            <person name="Drace K."/>
            <person name="Du Z."/>
            <person name="Givaudan A."/>
            <person name="Herbert Tran E.E."/>
            <person name="Jewell K.A."/>
            <person name="Knack J.J."/>
            <person name="Krasomil-Osterfeld K.C."/>
            <person name="Kukor R."/>
            <person name="Lanois A."/>
            <person name="Latreille P."/>
            <person name="Leimgruber N.K."/>
            <person name="Lipke C.M."/>
            <person name="Liu R."/>
            <person name="Lu X."/>
            <person name="Martens E.C."/>
            <person name="Marri P.R."/>
            <person name="Medigue C."/>
            <person name="Menard M.L."/>
            <person name="Miller N.M."/>
            <person name="Morales-Soto N."/>
            <person name="Norton S."/>
            <person name="Ogier J.C."/>
            <person name="Orchard S.S."/>
            <person name="Park D."/>
            <person name="Park Y."/>
            <person name="Qurollo B.A."/>
            <person name="Sugar D.R."/>
            <person name="Richards G.R."/>
            <person name="Rouy Z."/>
            <person name="Slominski B."/>
            <person name="Slominski K."/>
            <person name="Snyder H."/>
            <person name="Tjaden B.C."/>
            <person name="van der Hoeven R."/>
            <person name="Welch R.D."/>
            <person name="Wheeler C."/>
            <person name="Xiang B."/>
            <person name="Barbazuk B."/>
            <person name="Gaudriault S."/>
            <person name="Goodner B."/>
            <person name="Slater S.C."/>
            <person name="Forst S."/>
            <person name="Goldman B.S."/>
            <person name="Goodrich-Blair H."/>
        </authorList>
    </citation>
    <scope>NUCLEOTIDE SEQUENCE [LARGE SCALE GENOMIC DNA]</scope>
    <source>
        <strain evidence="3">ATCC 19061 / DSM 3370 / CCUG 14189 / LMG 1036 / NCIMB 9965 / AN6</strain>
    </source>
</reference>
<accession>D3VLC8</accession>
<keyword evidence="3" id="KW-1185">Reference proteome</keyword>
<dbReference type="STRING" id="406817.XNC1_1016"/>
<protein>
    <submittedName>
        <fullName evidence="2">Uncharacterized protein</fullName>
    </submittedName>
</protein>
<proteinExistence type="predicted"/>
<dbReference type="EMBL" id="FN667742">
    <property type="protein sequence ID" value="CBJ89087.1"/>
    <property type="molecule type" value="Genomic_DNA"/>
</dbReference>
<evidence type="ECO:0000256" key="1">
    <source>
        <dbReference type="SAM" id="MobiDB-lite"/>
    </source>
</evidence>
<gene>
    <name evidence="2" type="ordered locus">XNC1_1016</name>
</gene>
<evidence type="ECO:0000313" key="2">
    <source>
        <dbReference type="EMBL" id="CBJ89087.1"/>
    </source>
</evidence>
<dbReference type="HOGENOM" id="CLU_3241644_0_0_6"/>
<feature type="region of interest" description="Disordered" evidence="1">
    <location>
        <begin position="1"/>
        <end position="53"/>
    </location>
</feature>
<evidence type="ECO:0000313" key="3">
    <source>
        <dbReference type="Proteomes" id="UP000008075"/>
    </source>
</evidence>
<sequence length="53" mass="5372">MNHPQRDLTSVLHPSIELTGGSGLTGAGHSPGCAPVAVSSSAGEKTVEPYLEQ</sequence>
<dbReference type="KEGG" id="xne:XNC1_1016"/>
<dbReference type="AlphaFoldDB" id="D3VLC8"/>